<comment type="caution">
    <text evidence="2">The sequence shown here is derived from an EMBL/GenBank/DDBJ whole genome shotgun (WGS) entry which is preliminary data.</text>
</comment>
<organism evidence="2 3">
    <name type="scientific">Halteria grandinella</name>
    <dbReference type="NCBI Taxonomy" id="5974"/>
    <lineage>
        <taxon>Eukaryota</taxon>
        <taxon>Sar</taxon>
        <taxon>Alveolata</taxon>
        <taxon>Ciliophora</taxon>
        <taxon>Intramacronucleata</taxon>
        <taxon>Spirotrichea</taxon>
        <taxon>Stichotrichia</taxon>
        <taxon>Sporadotrichida</taxon>
        <taxon>Halteriidae</taxon>
        <taxon>Halteria</taxon>
    </lineage>
</organism>
<protein>
    <submittedName>
        <fullName evidence="2">Uncharacterized protein</fullName>
    </submittedName>
</protein>
<gene>
    <name evidence="2" type="ORF">FGO68_gene16593</name>
</gene>
<accession>A0A8J8SVU5</accession>
<evidence type="ECO:0000313" key="2">
    <source>
        <dbReference type="EMBL" id="TNV72530.1"/>
    </source>
</evidence>
<evidence type="ECO:0000256" key="1">
    <source>
        <dbReference type="SAM" id="MobiDB-lite"/>
    </source>
</evidence>
<feature type="region of interest" description="Disordered" evidence="1">
    <location>
        <begin position="91"/>
        <end position="111"/>
    </location>
</feature>
<feature type="compositionally biased region" description="Polar residues" evidence="1">
    <location>
        <begin position="1"/>
        <end position="17"/>
    </location>
</feature>
<sequence length="111" mass="12783">MTESFQENAPSFNNSNLRESRARFQIAIPDSFQGRQQNQREHILYQKQFPILNPLATIHQNSDTFTNGPRALNLPMHPHNSINPHISLQGQHTISDQTSRQISQHSFNSIH</sequence>
<proteinExistence type="predicted"/>
<evidence type="ECO:0000313" key="3">
    <source>
        <dbReference type="Proteomes" id="UP000785679"/>
    </source>
</evidence>
<dbReference type="AlphaFoldDB" id="A0A8J8SVU5"/>
<reference evidence="2" key="1">
    <citation type="submission" date="2019-06" db="EMBL/GenBank/DDBJ databases">
        <authorList>
            <person name="Zheng W."/>
        </authorList>
    </citation>
    <scope>NUCLEOTIDE SEQUENCE</scope>
    <source>
        <strain evidence="2">QDHG01</strain>
    </source>
</reference>
<dbReference type="EMBL" id="RRYP01021975">
    <property type="protein sequence ID" value="TNV72530.1"/>
    <property type="molecule type" value="Genomic_DNA"/>
</dbReference>
<feature type="region of interest" description="Disordered" evidence="1">
    <location>
        <begin position="1"/>
        <end position="20"/>
    </location>
</feature>
<name>A0A8J8SVU5_HALGN</name>
<dbReference type="Proteomes" id="UP000785679">
    <property type="component" value="Unassembled WGS sequence"/>
</dbReference>
<keyword evidence="3" id="KW-1185">Reference proteome</keyword>